<dbReference type="PANTHER" id="PTHR30252:SF0">
    <property type="entry name" value="PEPTIDE TRANSPORTER CSTA"/>
    <property type="match status" value="1"/>
</dbReference>
<keyword evidence="4 7" id="KW-0812">Transmembrane</keyword>
<feature type="transmembrane region" description="Helical" evidence="7">
    <location>
        <begin position="289"/>
        <end position="309"/>
    </location>
</feature>
<dbReference type="Pfam" id="PF02554">
    <property type="entry name" value="CstA"/>
    <property type="match status" value="1"/>
</dbReference>
<evidence type="ECO:0000256" key="3">
    <source>
        <dbReference type="ARBA" id="ARBA00022475"/>
    </source>
</evidence>
<comment type="caution">
    <text evidence="9">The sequence shown here is derived from an EMBL/GenBank/DDBJ whole genome shotgun (WGS) entry which is preliminary data.</text>
</comment>
<dbReference type="InterPro" id="IPR003706">
    <property type="entry name" value="CstA_N"/>
</dbReference>
<dbReference type="EMBL" id="JAVDQD010000002">
    <property type="protein sequence ID" value="MDR6239466.1"/>
    <property type="molecule type" value="Genomic_DNA"/>
</dbReference>
<protein>
    <submittedName>
        <fullName evidence="9">Carbon starvation protein</fullName>
    </submittedName>
</protein>
<keyword evidence="6 7" id="KW-0472">Membrane</keyword>
<feature type="domain" description="CstA N-terminal" evidence="8">
    <location>
        <begin position="2"/>
        <end position="363"/>
    </location>
</feature>
<proteinExistence type="inferred from homology"/>
<feature type="transmembrane region" description="Helical" evidence="7">
    <location>
        <begin position="190"/>
        <end position="209"/>
    </location>
</feature>
<feature type="transmembrane region" description="Helical" evidence="7">
    <location>
        <begin position="514"/>
        <end position="534"/>
    </location>
</feature>
<dbReference type="PANTHER" id="PTHR30252">
    <property type="entry name" value="INNER MEMBRANE PEPTIDE TRANSPORTER"/>
    <property type="match status" value="1"/>
</dbReference>
<comment type="similarity">
    <text evidence="2">Belongs to the peptide transporter carbon starvation (CstA) (TC 2.A.114) family.</text>
</comment>
<feature type="transmembrane region" description="Helical" evidence="7">
    <location>
        <begin position="385"/>
        <end position="409"/>
    </location>
</feature>
<evidence type="ECO:0000313" key="10">
    <source>
        <dbReference type="Proteomes" id="UP001185092"/>
    </source>
</evidence>
<comment type="subcellular location">
    <subcellularLocation>
        <location evidence="1">Cell membrane</location>
        <topology evidence="1">Multi-pass membrane protein</topology>
    </subcellularLocation>
</comment>
<evidence type="ECO:0000256" key="7">
    <source>
        <dbReference type="SAM" id="Phobius"/>
    </source>
</evidence>
<keyword evidence="3" id="KW-1003">Cell membrane</keyword>
<feature type="transmembrane region" description="Helical" evidence="7">
    <location>
        <begin position="221"/>
        <end position="242"/>
    </location>
</feature>
<sequence>MLVIFLISVTLFGLAYRFYGRFLEKIFDVDKNNITPSHCDYDGVDRVPTKLSVLFGHHFSSIAGAGPIVGPIIAGLAFGWLPALLWIVLGSIFIGGVHDYASLMASIRHRANSVAEIAKECMSPMAYKLMLLFIWLALVYILVVFVDLTATSFANTPAVASSSSVFILLAVVFGLLVFRKGMSLGKMSFIFVPLLFLGIGFGMIYPLPIEGIASQLGLSSIQFWSCLLLLYCLMASILPVWALLQPRDYLSSFLLYGAILGAFIGLLIGDFEMSYPAFTDWTTLDQRSLFPILFITVACGACSGFHSLVASGTTSKQLDKETDAKPVAYGAMLVEGGLAVLALFTVVMISKDSALTSASPLAIFGSGMGNFLNALGLPHKMGETFGILAVSTFLLTTLDTSTRLGRYIFEEFFSLKGSDNGMLIASFATLAMPAIFVFVQLTDASGNPIPAWKAIWPVFGATNQMLAAIALLVVYVWLRREGKPTWFIALPLIFMLSMTLWAIVQLIYSTPSTMVAGIASILLLMAIVLVVEAIRSMRRLALSNV</sequence>
<feature type="transmembrane region" description="Helical" evidence="7">
    <location>
        <begin position="329"/>
        <end position="349"/>
    </location>
</feature>
<dbReference type="GO" id="GO:0009267">
    <property type="term" value="P:cellular response to starvation"/>
    <property type="evidence" value="ECO:0007669"/>
    <property type="project" value="InterPro"/>
</dbReference>
<keyword evidence="10" id="KW-1185">Reference proteome</keyword>
<organism evidence="9 10">
    <name type="scientific">Aureibacter tunicatorum</name>
    <dbReference type="NCBI Taxonomy" id="866807"/>
    <lineage>
        <taxon>Bacteria</taxon>
        <taxon>Pseudomonadati</taxon>
        <taxon>Bacteroidota</taxon>
        <taxon>Cytophagia</taxon>
        <taxon>Cytophagales</taxon>
        <taxon>Persicobacteraceae</taxon>
        <taxon>Aureibacter</taxon>
    </lineage>
</organism>
<evidence type="ECO:0000256" key="2">
    <source>
        <dbReference type="ARBA" id="ARBA00007755"/>
    </source>
</evidence>
<dbReference type="Proteomes" id="UP001185092">
    <property type="component" value="Unassembled WGS sequence"/>
</dbReference>
<evidence type="ECO:0000256" key="5">
    <source>
        <dbReference type="ARBA" id="ARBA00022989"/>
    </source>
</evidence>
<evidence type="ECO:0000313" key="9">
    <source>
        <dbReference type="EMBL" id="MDR6239466.1"/>
    </source>
</evidence>
<keyword evidence="5 7" id="KW-1133">Transmembrane helix</keyword>
<evidence type="ECO:0000259" key="8">
    <source>
        <dbReference type="Pfam" id="PF02554"/>
    </source>
</evidence>
<dbReference type="RefSeq" id="WP_309939129.1">
    <property type="nucleotide sequence ID" value="NZ_AP025305.1"/>
</dbReference>
<evidence type="ECO:0000256" key="1">
    <source>
        <dbReference type="ARBA" id="ARBA00004651"/>
    </source>
</evidence>
<feature type="transmembrane region" description="Helical" evidence="7">
    <location>
        <begin position="83"/>
        <end position="105"/>
    </location>
</feature>
<accession>A0AAE3XKG4</accession>
<dbReference type="AlphaFoldDB" id="A0AAE3XKG4"/>
<feature type="transmembrane region" description="Helical" evidence="7">
    <location>
        <begin position="126"/>
        <end position="146"/>
    </location>
</feature>
<feature type="transmembrane region" description="Helical" evidence="7">
    <location>
        <begin position="158"/>
        <end position="178"/>
    </location>
</feature>
<feature type="transmembrane region" description="Helical" evidence="7">
    <location>
        <begin position="421"/>
        <end position="442"/>
    </location>
</feature>
<name>A0AAE3XKG4_9BACT</name>
<evidence type="ECO:0000256" key="4">
    <source>
        <dbReference type="ARBA" id="ARBA00022692"/>
    </source>
</evidence>
<reference evidence="9" key="1">
    <citation type="submission" date="2023-07" db="EMBL/GenBank/DDBJ databases">
        <title>Genomic Encyclopedia of Type Strains, Phase IV (KMG-IV): sequencing the most valuable type-strain genomes for metagenomic binning, comparative biology and taxonomic classification.</title>
        <authorList>
            <person name="Goeker M."/>
        </authorList>
    </citation>
    <scope>NUCLEOTIDE SEQUENCE</scope>
    <source>
        <strain evidence="9">DSM 26174</strain>
    </source>
</reference>
<dbReference type="InterPro" id="IPR051605">
    <property type="entry name" value="CstA"/>
</dbReference>
<gene>
    <name evidence="9" type="ORF">HNQ88_002503</name>
</gene>
<dbReference type="GO" id="GO:0005886">
    <property type="term" value="C:plasma membrane"/>
    <property type="evidence" value="ECO:0007669"/>
    <property type="project" value="UniProtKB-SubCell"/>
</dbReference>
<feature type="transmembrane region" description="Helical" evidence="7">
    <location>
        <begin position="485"/>
        <end position="508"/>
    </location>
</feature>
<feature type="transmembrane region" description="Helical" evidence="7">
    <location>
        <begin position="249"/>
        <end position="269"/>
    </location>
</feature>
<feature type="transmembrane region" description="Helical" evidence="7">
    <location>
        <begin position="454"/>
        <end position="478"/>
    </location>
</feature>
<evidence type="ECO:0000256" key="6">
    <source>
        <dbReference type="ARBA" id="ARBA00023136"/>
    </source>
</evidence>